<name>A0AAD9DU08_9TELE</name>
<sequence>MKDVGSEEDRLDTEHKVRNKYNDGNWCCTKQHRSRVPEGGGLQMRLWARGTAPAGQNRAGGLSVSASSGPLCRAHRCRAVREVM</sequence>
<keyword evidence="2" id="KW-1185">Reference proteome</keyword>
<accession>A0AAD9DU08</accession>
<dbReference type="Proteomes" id="UP001239994">
    <property type="component" value="Unassembled WGS sequence"/>
</dbReference>
<proteinExistence type="predicted"/>
<organism evidence="1 2">
    <name type="scientific">Electrophorus voltai</name>
    <dbReference type="NCBI Taxonomy" id="2609070"/>
    <lineage>
        <taxon>Eukaryota</taxon>
        <taxon>Metazoa</taxon>
        <taxon>Chordata</taxon>
        <taxon>Craniata</taxon>
        <taxon>Vertebrata</taxon>
        <taxon>Euteleostomi</taxon>
        <taxon>Actinopterygii</taxon>
        <taxon>Neopterygii</taxon>
        <taxon>Teleostei</taxon>
        <taxon>Ostariophysi</taxon>
        <taxon>Gymnotiformes</taxon>
        <taxon>Gymnotoidei</taxon>
        <taxon>Gymnotidae</taxon>
        <taxon>Electrophorus</taxon>
    </lineage>
</organism>
<evidence type="ECO:0000313" key="2">
    <source>
        <dbReference type="Proteomes" id="UP001239994"/>
    </source>
</evidence>
<comment type="caution">
    <text evidence="1">The sequence shown here is derived from an EMBL/GenBank/DDBJ whole genome shotgun (WGS) entry which is preliminary data.</text>
</comment>
<dbReference type="EMBL" id="JAROKS010000018">
    <property type="protein sequence ID" value="KAK1793173.1"/>
    <property type="molecule type" value="Genomic_DNA"/>
</dbReference>
<gene>
    <name evidence="1" type="ORF">P4O66_011575</name>
</gene>
<reference evidence="1" key="1">
    <citation type="submission" date="2023-03" db="EMBL/GenBank/DDBJ databases">
        <title>Electrophorus voltai genome.</title>
        <authorList>
            <person name="Bian C."/>
        </authorList>
    </citation>
    <scope>NUCLEOTIDE SEQUENCE</scope>
    <source>
        <strain evidence="1">CB-2022</strain>
        <tissue evidence="1">Muscle</tissue>
    </source>
</reference>
<evidence type="ECO:0000313" key="1">
    <source>
        <dbReference type="EMBL" id="KAK1793173.1"/>
    </source>
</evidence>
<protein>
    <submittedName>
        <fullName evidence="1">Uncharacterized protein</fullName>
    </submittedName>
</protein>
<dbReference type="AlphaFoldDB" id="A0AAD9DU08"/>